<evidence type="ECO:0000313" key="3">
    <source>
        <dbReference type="EnsemblPlants" id="Ma09_p20750.1"/>
    </source>
</evidence>
<organism evidence="3 4">
    <name type="scientific">Musa acuminata subsp. malaccensis</name>
    <name type="common">Wild banana</name>
    <name type="synonym">Musa malaccensis</name>
    <dbReference type="NCBI Taxonomy" id="214687"/>
    <lineage>
        <taxon>Eukaryota</taxon>
        <taxon>Viridiplantae</taxon>
        <taxon>Streptophyta</taxon>
        <taxon>Embryophyta</taxon>
        <taxon>Tracheophyta</taxon>
        <taxon>Spermatophyta</taxon>
        <taxon>Magnoliopsida</taxon>
        <taxon>Liliopsida</taxon>
        <taxon>Zingiberales</taxon>
        <taxon>Musaceae</taxon>
        <taxon>Musa</taxon>
    </lineage>
</organism>
<keyword evidence="1" id="KW-1133">Transmembrane helix</keyword>
<keyword evidence="4" id="KW-1185">Reference proteome</keyword>
<reference evidence="2" key="1">
    <citation type="submission" date="2021-03" db="EMBL/GenBank/DDBJ databases">
        <authorList>
            <consortium name="Genoscope - CEA"/>
            <person name="William W."/>
        </authorList>
    </citation>
    <scope>NUCLEOTIDE SEQUENCE</scope>
    <source>
        <strain evidence="2">Doubled-haploid Pahang</strain>
    </source>
</reference>
<reference evidence="3" key="2">
    <citation type="submission" date="2021-05" db="UniProtKB">
        <authorList>
            <consortium name="EnsemblPlants"/>
        </authorList>
    </citation>
    <scope>IDENTIFICATION</scope>
    <source>
        <strain evidence="3">subsp. malaccensis</strain>
    </source>
</reference>
<dbReference type="Proteomes" id="UP000012960">
    <property type="component" value="Unplaced"/>
</dbReference>
<dbReference type="AlphaFoldDB" id="A0A804KLV5"/>
<protein>
    <submittedName>
        <fullName evidence="2">(wild Malaysian banana) hypothetical protein</fullName>
    </submittedName>
</protein>
<proteinExistence type="predicted"/>
<dbReference type="EnsemblPlants" id="Ma09_t20750.1">
    <property type="protein sequence ID" value="Ma09_p20750.1"/>
    <property type="gene ID" value="Ma09_g20750"/>
</dbReference>
<gene>
    <name evidence="2" type="ORF">GSMUA_168620.1</name>
</gene>
<sequence>MAGFCGRRRLALTSLTGIDRCFTSQTLQGIILFAVILAAIPSCPLWHRLRMDCYFPLVSSLQERVLFHGQ</sequence>
<evidence type="ECO:0000313" key="2">
    <source>
        <dbReference type="EMBL" id="CAG1847067.1"/>
    </source>
</evidence>
<keyword evidence="1" id="KW-0472">Membrane</keyword>
<evidence type="ECO:0000256" key="1">
    <source>
        <dbReference type="SAM" id="Phobius"/>
    </source>
</evidence>
<keyword evidence="1" id="KW-0812">Transmembrane</keyword>
<evidence type="ECO:0000313" key="4">
    <source>
        <dbReference type="Proteomes" id="UP000012960"/>
    </source>
</evidence>
<dbReference type="InParanoid" id="A0A804KLV5"/>
<dbReference type="Gramene" id="Ma09_t20750.1">
    <property type="protein sequence ID" value="Ma09_p20750.1"/>
    <property type="gene ID" value="Ma09_g20750"/>
</dbReference>
<dbReference type="EMBL" id="HG996471">
    <property type="protein sequence ID" value="CAG1847067.1"/>
    <property type="molecule type" value="Genomic_DNA"/>
</dbReference>
<accession>A0A804KLV5</accession>
<name>A0A804KLV5_MUSAM</name>
<feature type="transmembrane region" description="Helical" evidence="1">
    <location>
        <begin position="27"/>
        <end position="46"/>
    </location>
</feature>